<sequence length="163" mass="16831">MIEIQNPTKNSSRTRTDTPGARDDLLQPPPQESHAILGIGGEAPGDGGAAQTLQTGQRGEMASHRSTHSWWKARLQPGRTRTARPGSMASRQIGQSAASSSSWSPSPSPVSATTTPPSRLSSASESPFLKPSQSSSAASSSDAVCGVGGGVRGERPRATASKR</sequence>
<feature type="compositionally biased region" description="Low complexity" evidence="1">
    <location>
        <begin position="132"/>
        <end position="145"/>
    </location>
</feature>
<feature type="compositionally biased region" description="Basic and acidic residues" evidence="1">
    <location>
        <begin position="14"/>
        <end position="25"/>
    </location>
</feature>
<reference evidence="2" key="2">
    <citation type="journal article" date="2015" name="Data Brief">
        <title>Shoot transcriptome of the giant reed, Arundo donax.</title>
        <authorList>
            <person name="Barrero R.A."/>
            <person name="Guerrero F.D."/>
            <person name="Moolhuijzen P."/>
            <person name="Goolsby J.A."/>
            <person name="Tidwell J."/>
            <person name="Bellgard S.E."/>
            <person name="Bellgard M.I."/>
        </authorList>
    </citation>
    <scope>NUCLEOTIDE SEQUENCE</scope>
    <source>
        <tissue evidence="2">Shoot tissue taken approximately 20 cm above the soil surface</tissue>
    </source>
</reference>
<feature type="region of interest" description="Disordered" evidence="1">
    <location>
        <begin position="1"/>
        <end position="163"/>
    </location>
</feature>
<reference evidence="2" key="1">
    <citation type="submission" date="2014-09" db="EMBL/GenBank/DDBJ databases">
        <authorList>
            <person name="Magalhaes I.L.F."/>
            <person name="Oliveira U."/>
            <person name="Santos F.R."/>
            <person name="Vidigal T.H.D.A."/>
            <person name="Brescovit A.D."/>
            <person name="Santos A.J."/>
        </authorList>
    </citation>
    <scope>NUCLEOTIDE SEQUENCE</scope>
    <source>
        <tissue evidence="2">Shoot tissue taken approximately 20 cm above the soil surface</tissue>
    </source>
</reference>
<evidence type="ECO:0000313" key="2">
    <source>
        <dbReference type="EMBL" id="JAD17533.1"/>
    </source>
</evidence>
<feature type="compositionally biased region" description="Gly residues" evidence="1">
    <location>
        <begin position="38"/>
        <end position="48"/>
    </location>
</feature>
<dbReference type="AlphaFoldDB" id="A0A0A8XXQ0"/>
<dbReference type="EMBL" id="GBRH01280362">
    <property type="protein sequence ID" value="JAD17533.1"/>
    <property type="molecule type" value="Transcribed_RNA"/>
</dbReference>
<name>A0A0A8XXQ0_ARUDO</name>
<protein>
    <submittedName>
        <fullName evidence="2">Uncharacterized protein</fullName>
    </submittedName>
</protein>
<accession>A0A0A8XXQ0</accession>
<feature type="compositionally biased region" description="Low complexity" evidence="1">
    <location>
        <begin position="96"/>
        <end position="118"/>
    </location>
</feature>
<organism evidence="2">
    <name type="scientific">Arundo donax</name>
    <name type="common">Giant reed</name>
    <name type="synonym">Donax arundinaceus</name>
    <dbReference type="NCBI Taxonomy" id="35708"/>
    <lineage>
        <taxon>Eukaryota</taxon>
        <taxon>Viridiplantae</taxon>
        <taxon>Streptophyta</taxon>
        <taxon>Embryophyta</taxon>
        <taxon>Tracheophyta</taxon>
        <taxon>Spermatophyta</taxon>
        <taxon>Magnoliopsida</taxon>
        <taxon>Liliopsida</taxon>
        <taxon>Poales</taxon>
        <taxon>Poaceae</taxon>
        <taxon>PACMAD clade</taxon>
        <taxon>Arundinoideae</taxon>
        <taxon>Arundineae</taxon>
        <taxon>Arundo</taxon>
    </lineage>
</organism>
<evidence type="ECO:0000256" key="1">
    <source>
        <dbReference type="SAM" id="MobiDB-lite"/>
    </source>
</evidence>
<proteinExistence type="predicted"/>
<feature type="compositionally biased region" description="Polar residues" evidence="1">
    <location>
        <begin position="1"/>
        <end position="13"/>
    </location>
</feature>